<dbReference type="InParanoid" id="G7EAR5"/>
<feature type="compositionally biased region" description="Basic and acidic residues" evidence="1">
    <location>
        <begin position="400"/>
        <end position="409"/>
    </location>
</feature>
<gene>
    <name evidence="2" type="primary">Mo06628</name>
    <name evidence="2" type="ORF">E5Q_06628</name>
</gene>
<dbReference type="HOGENOM" id="CLU_339829_0_0_1"/>
<feature type="compositionally biased region" description="Polar residues" evidence="1">
    <location>
        <begin position="214"/>
        <end position="226"/>
    </location>
</feature>
<comment type="caution">
    <text evidence="2">The sequence shown here is derived from an EMBL/GenBank/DDBJ whole genome shotgun (WGS) entry which is preliminary data.</text>
</comment>
<feature type="compositionally biased region" description="Basic and acidic residues" evidence="1">
    <location>
        <begin position="133"/>
        <end position="209"/>
    </location>
</feature>
<feature type="compositionally biased region" description="Polar residues" evidence="1">
    <location>
        <begin position="383"/>
        <end position="398"/>
    </location>
</feature>
<name>G7EAR5_MIXOS</name>
<feature type="compositionally biased region" description="Basic and acidic residues" evidence="1">
    <location>
        <begin position="290"/>
        <end position="301"/>
    </location>
</feature>
<reference evidence="2 3" key="2">
    <citation type="journal article" date="2012" name="Open Biol.">
        <title>Characteristics of nucleosomes and linker DNA regions on the genome of the basidiomycete Mixia osmundae revealed by mono- and dinucleosome mapping.</title>
        <authorList>
            <person name="Nishida H."/>
            <person name="Kondo S."/>
            <person name="Matsumoto T."/>
            <person name="Suzuki Y."/>
            <person name="Yoshikawa H."/>
            <person name="Taylor T.D."/>
            <person name="Sugiyama J."/>
        </authorList>
    </citation>
    <scope>NUCLEOTIDE SEQUENCE [LARGE SCALE GENOMIC DNA]</scope>
    <source>
        <strain evidence="3">CBS 9802 / IAM 14324 / JCM 22182 / KY 12970</strain>
    </source>
</reference>
<dbReference type="OMA" id="RIACRIQ"/>
<sequence>MSWIPKPGVWTPKDPYAGVAASAADFADPGAPRRSGPPHVINDRHYQPPHQPQAQRPTTQHAHSYHSPSNTPAPIARRPHNAQPTNERHVSRSGTASPHRAHPSRPTSAQSVQHMPKDDDLERAIRESQQAFDSDRARAEQERKWLEEAEKESLAIRQAEETEERRVLEQARAQSEREAKEAADERRALEQSARESAQWEEHRRAEQIRRRQSSRPSKSHSLARSNGTDDDDAELKAAIEASLAEERARKAALEEAMTGSASRIARTDHTSHSAQSAPLFPQRAPIPVREASRQQDSRRDPFGSAQTDMSSFEPPPAYEGNGPLSIQTQNFVTPASPLSAVMSSPRSTRTARRLPPIPGSSTPVSFSPSKDIPSADPVARASPPSTASPLVTDQSAESSPELRDVEVRSSTHTSPTQAPSRLPPPIPISEAAERPEDDTDDVDDNGDDDGESRPTTPRAEEAQQEYSDQTQEVVSESGSDPFDDRHLASGDESGTASAVPPLSAIEEIEEPDYASHVGSSNAGASQDTTLADNESHHKDLASERDTASIRSAKGSIKSTRESVRSRRSSIRSTRESAHGVAVGPQDRNAAQDYMDGTAEATLPTDERLRVIYRRPNGDEVPTSIVNDQIFLSRSDPADSVLVLEARSYAALLRGLYWHAERQILAVESSGNGHAPFQVKLGIECNRYLKRIACRIQADPTARASPTQQLAFTPNCSPDHQLLDFALLGFTYDLPLSLDALAETLEQLREEAIDTRSKAFRVNVPKPLLSFLAAIEDIGIEAGEPAEPEPSSRRRRVLNKVKTKLGRQRRVTLSEGEAHMSAYEGFVRPFDISSFDR</sequence>
<feature type="compositionally biased region" description="Polar residues" evidence="1">
    <location>
        <begin position="410"/>
        <end position="419"/>
    </location>
</feature>
<feature type="compositionally biased region" description="Polar residues" evidence="1">
    <location>
        <begin position="464"/>
        <end position="478"/>
    </location>
</feature>
<keyword evidence="3" id="KW-1185">Reference proteome</keyword>
<feature type="compositionally biased region" description="Acidic residues" evidence="1">
    <location>
        <begin position="435"/>
        <end position="450"/>
    </location>
</feature>
<dbReference type="AlphaFoldDB" id="G7EAR5"/>
<dbReference type="Proteomes" id="UP000009131">
    <property type="component" value="Unassembled WGS sequence"/>
</dbReference>
<reference evidence="2 3" key="1">
    <citation type="journal article" date="2011" name="J. Gen. Appl. Microbiol.">
        <title>Draft genome sequencing of the enigmatic basidiomycete Mixia osmundae.</title>
        <authorList>
            <person name="Nishida H."/>
            <person name="Nagatsuka Y."/>
            <person name="Sugiyama J."/>
        </authorList>
    </citation>
    <scope>NUCLEOTIDE SEQUENCE [LARGE SCALE GENOMIC DNA]</scope>
    <source>
        <strain evidence="3">CBS 9802 / IAM 14324 / JCM 22182 / KY 12970</strain>
    </source>
</reference>
<dbReference type="InterPro" id="IPR003903">
    <property type="entry name" value="UIM_dom"/>
</dbReference>
<feature type="compositionally biased region" description="Polar residues" evidence="1">
    <location>
        <begin position="359"/>
        <end position="368"/>
    </location>
</feature>
<dbReference type="EMBL" id="BABT02000243">
    <property type="protein sequence ID" value="GAA99925.1"/>
    <property type="molecule type" value="Genomic_DNA"/>
</dbReference>
<evidence type="ECO:0000256" key="1">
    <source>
        <dbReference type="SAM" id="MobiDB-lite"/>
    </source>
</evidence>
<feature type="compositionally biased region" description="Basic and acidic residues" evidence="1">
    <location>
        <begin position="533"/>
        <end position="547"/>
    </location>
</feature>
<accession>G7EAR5</accession>
<dbReference type="RefSeq" id="XP_014569483.1">
    <property type="nucleotide sequence ID" value="XM_014713997.1"/>
</dbReference>
<feature type="compositionally biased region" description="Basic and acidic residues" evidence="1">
    <location>
        <begin position="115"/>
        <end position="126"/>
    </location>
</feature>
<feature type="compositionally biased region" description="Basic and acidic residues" evidence="1">
    <location>
        <begin position="244"/>
        <end position="253"/>
    </location>
</feature>
<feature type="compositionally biased region" description="Polar residues" evidence="1">
    <location>
        <begin position="324"/>
        <end position="333"/>
    </location>
</feature>
<evidence type="ECO:0000313" key="3">
    <source>
        <dbReference type="Proteomes" id="UP000009131"/>
    </source>
</evidence>
<organism evidence="2 3">
    <name type="scientific">Mixia osmundae (strain CBS 9802 / IAM 14324 / JCM 22182 / KY 12970)</name>
    <dbReference type="NCBI Taxonomy" id="764103"/>
    <lineage>
        <taxon>Eukaryota</taxon>
        <taxon>Fungi</taxon>
        <taxon>Dikarya</taxon>
        <taxon>Basidiomycota</taxon>
        <taxon>Pucciniomycotina</taxon>
        <taxon>Mixiomycetes</taxon>
        <taxon>Mixiales</taxon>
        <taxon>Mixiaceae</taxon>
        <taxon>Mixia</taxon>
    </lineage>
</organism>
<evidence type="ECO:0000313" key="2">
    <source>
        <dbReference type="EMBL" id="GAA99925.1"/>
    </source>
</evidence>
<feature type="compositionally biased region" description="Polar residues" evidence="1">
    <location>
        <begin position="517"/>
        <end position="532"/>
    </location>
</feature>
<feature type="compositionally biased region" description="Polar residues" evidence="1">
    <location>
        <begin position="52"/>
        <end position="72"/>
    </location>
</feature>
<dbReference type="SMART" id="SM00726">
    <property type="entry name" value="UIM"/>
    <property type="match status" value="3"/>
</dbReference>
<proteinExistence type="predicted"/>
<dbReference type="PROSITE" id="PS50330">
    <property type="entry name" value="UIM"/>
    <property type="match status" value="1"/>
</dbReference>
<feature type="compositionally biased region" description="Low complexity" evidence="1">
    <location>
        <begin position="21"/>
        <end position="32"/>
    </location>
</feature>
<feature type="region of interest" description="Disordered" evidence="1">
    <location>
        <begin position="21"/>
        <end position="582"/>
    </location>
</feature>
<protein>
    <submittedName>
        <fullName evidence="2">Uncharacterized protein</fullName>
    </submittedName>
</protein>